<protein>
    <submittedName>
        <fullName evidence="1">16125_t:CDS:1</fullName>
    </submittedName>
</protein>
<proteinExistence type="predicted"/>
<dbReference type="EMBL" id="CAJVQC010170601">
    <property type="protein sequence ID" value="CAG8850405.1"/>
    <property type="molecule type" value="Genomic_DNA"/>
</dbReference>
<name>A0ACA9SW97_9GLOM</name>
<organism evidence="1 2">
    <name type="scientific">Racocetra persica</name>
    <dbReference type="NCBI Taxonomy" id="160502"/>
    <lineage>
        <taxon>Eukaryota</taxon>
        <taxon>Fungi</taxon>
        <taxon>Fungi incertae sedis</taxon>
        <taxon>Mucoromycota</taxon>
        <taxon>Glomeromycotina</taxon>
        <taxon>Glomeromycetes</taxon>
        <taxon>Diversisporales</taxon>
        <taxon>Gigasporaceae</taxon>
        <taxon>Racocetra</taxon>
    </lineage>
</organism>
<keyword evidence="2" id="KW-1185">Reference proteome</keyword>
<accession>A0ACA9SW97</accession>
<evidence type="ECO:0000313" key="2">
    <source>
        <dbReference type="Proteomes" id="UP000789920"/>
    </source>
</evidence>
<dbReference type="Proteomes" id="UP000789920">
    <property type="component" value="Unassembled WGS sequence"/>
</dbReference>
<sequence length="117" mass="13508">QPVNMRRLSLEKQFEIARVVGLEDPFDNVYEILVEDIPSKKCVVKEKTKRKEKEYIPDIRSVNRNIVNNGYADLDESVLRINNAKVKVIESLDEDGSNPKKLDMSCVVGENEIQRFN</sequence>
<gene>
    <name evidence="1" type="ORF">RPERSI_LOCUS36076</name>
</gene>
<comment type="caution">
    <text evidence="1">The sequence shown here is derived from an EMBL/GenBank/DDBJ whole genome shotgun (WGS) entry which is preliminary data.</text>
</comment>
<evidence type="ECO:0000313" key="1">
    <source>
        <dbReference type="EMBL" id="CAG8850405.1"/>
    </source>
</evidence>
<feature type="non-terminal residue" evidence="1">
    <location>
        <position position="1"/>
    </location>
</feature>
<reference evidence="1" key="1">
    <citation type="submission" date="2021-06" db="EMBL/GenBank/DDBJ databases">
        <authorList>
            <person name="Kallberg Y."/>
            <person name="Tangrot J."/>
            <person name="Rosling A."/>
        </authorList>
    </citation>
    <scope>NUCLEOTIDE SEQUENCE</scope>
    <source>
        <strain evidence="1">MA461A</strain>
    </source>
</reference>
<feature type="non-terminal residue" evidence="1">
    <location>
        <position position="117"/>
    </location>
</feature>